<dbReference type="AlphaFoldDB" id="A0A8H8S762"/>
<accession>A0A8H8S762</accession>
<dbReference type="InterPro" id="IPR016292">
    <property type="entry name" value="Epoxide_hydrolase"/>
</dbReference>
<dbReference type="GO" id="GO:0097176">
    <property type="term" value="P:epoxide metabolic process"/>
    <property type="evidence" value="ECO:0007669"/>
    <property type="project" value="TreeGrafter"/>
</dbReference>
<evidence type="ECO:0000313" key="5">
    <source>
        <dbReference type="EMBL" id="TVY46823.1"/>
    </source>
</evidence>
<comment type="similarity">
    <text evidence="1">Belongs to the peptidase S33 family.</text>
</comment>
<dbReference type="InterPro" id="IPR000639">
    <property type="entry name" value="Epox_hydrolase-like"/>
</dbReference>
<dbReference type="EMBL" id="QGMI01000125">
    <property type="protein sequence ID" value="TVY46823.1"/>
    <property type="molecule type" value="Genomic_DNA"/>
</dbReference>
<keyword evidence="3 5" id="KW-0378">Hydrolase</keyword>
<evidence type="ECO:0000313" key="6">
    <source>
        <dbReference type="Proteomes" id="UP000443090"/>
    </source>
</evidence>
<dbReference type="GO" id="GO:0004301">
    <property type="term" value="F:epoxide hydrolase activity"/>
    <property type="evidence" value="ECO:0007669"/>
    <property type="project" value="TreeGrafter"/>
</dbReference>
<dbReference type="OrthoDB" id="7130006at2759"/>
<protein>
    <submittedName>
        <fullName evidence="5">Putative epoxide hydrolase</fullName>
    </submittedName>
</protein>
<dbReference type="PANTHER" id="PTHR21661">
    <property type="entry name" value="EPOXIDE HYDROLASE 1-RELATED"/>
    <property type="match status" value="1"/>
</dbReference>
<comment type="caution">
    <text evidence="5">The sequence shown here is derived from an EMBL/GenBank/DDBJ whole genome shotgun (WGS) entry which is preliminary data.</text>
</comment>
<keyword evidence="6" id="KW-1185">Reference proteome</keyword>
<evidence type="ECO:0000256" key="2">
    <source>
        <dbReference type="ARBA" id="ARBA00022797"/>
    </source>
</evidence>
<proteinExistence type="inferred from homology"/>
<dbReference type="SUPFAM" id="SSF53474">
    <property type="entry name" value="alpha/beta-Hydrolases"/>
    <property type="match status" value="1"/>
</dbReference>
<dbReference type="InterPro" id="IPR010497">
    <property type="entry name" value="Epoxide_hydro_N"/>
</dbReference>
<gene>
    <name evidence="5" type="ORF">LOCC1_G003400</name>
</gene>
<dbReference type="Proteomes" id="UP000443090">
    <property type="component" value="Unassembled WGS sequence"/>
</dbReference>
<feature type="domain" description="Epoxide hydrolase N-terminal" evidence="4">
    <location>
        <begin position="7"/>
        <end position="119"/>
    </location>
</feature>
<evidence type="ECO:0000256" key="1">
    <source>
        <dbReference type="ARBA" id="ARBA00010088"/>
    </source>
</evidence>
<dbReference type="PIRSF" id="PIRSF001112">
    <property type="entry name" value="Epoxide_hydrolase"/>
    <property type="match status" value="1"/>
</dbReference>
<evidence type="ECO:0000259" key="4">
    <source>
        <dbReference type="Pfam" id="PF06441"/>
    </source>
</evidence>
<dbReference type="PRINTS" id="PR00412">
    <property type="entry name" value="EPOXHYDRLASE"/>
</dbReference>
<sequence length="438" mass="49527">MSLPTPTPFKIDISDSLLSFINHRVSTGRIPSGFDHPPGEEWAYGPPVPVMANLKEYWTNKYDWRAVEARINGHLRMFTLPIKEGNEEINMHFVHHRSEREGAIPLLFQHGWPGSFLEVGSPNSPMFTYESFAKTTQVDKIIDLLTTPSEATAQAYHVVAPSIPGFTFSSAPKSPGFNLKSIASINNNLMHSLGYSKYMVQGGDWGSMIARVMGNYYPESSIAIHVNMVVAVPPVWYQQPLSFLQFLAWAAWTAGDENGMLGRAMWWMKKEGGYMEIQGTKPQTLSYALADSPLGMLAWIRDKLEQLIDDDFTFDDETAITWAMLYMIPQNSAHAHIYTNFKGKKESEFHDYLLNKKLPSNVDFGASIFPKEVYNVPRFWAEACVGKNIVFWKEHAKGGHFPSVERPEVMVEDVREFTEAVEKGRMAELRSAGKLDRS</sequence>
<dbReference type="Pfam" id="PF06441">
    <property type="entry name" value="EHN"/>
    <property type="match status" value="1"/>
</dbReference>
<reference evidence="5 6" key="1">
    <citation type="submission" date="2018-05" db="EMBL/GenBank/DDBJ databases">
        <title>Genome sequencing and assembly of the regulated plant pathogen Lachnellula willkommii and related sister species for the development of diagnostic species identification markers.</title>
        <authorList>
            <person name="Giroux E."/>
            <person name="Bilodeau G."/>
        </authorList>
    </citation>
    <scope>NUCLEOTIDE SEQUENCE [LARGE SCALE GENOMIC DNA]</scope>
    <source>
        <strain evidence="5 6">CBS 160.35</strain>
    </source>
</reference>
<dbReference type="InterPro" id="IPR029058">
    <property type="entry name" value="AB_hydrolase_fold"/>
</dbReference>
<evidence type="ECO:0000256" key="3">
    <source>
        <dbReference type="ARBA" id="ARBA00022801"/>
    </source>
</evidence>
<dbReference type="PANTHER" id="PTHR21661:SF35">
    <property type="entry name" value="EPOXIDE HYDROLASE"/>
    <property type="match status" value="1"/>
</dbReference>
<name>A0A8H8S762_9HELO</name>
<keyword evidence="2" id="KW-0058">Aromatic hydrocarbons catabolism</keyword>
<dbReference type="Gene3D" id="3.40.50.1820">
    <property type="entry name" value="alpha/beta hydrolase"/>
    <property type="match status" value="1"/>
</dbReference>
<organism evidence="5 6">
    <name type="scientific">Lachnellula occidentalis</name>
    <dbReference type="NCBI Taxonomy" id="215460"/>
    <lineage>
        <taxon>Eukaryota</taxon>
        <taxon>Fungi</taxon>
        <taxon>Dikarya</taxon>
        <taxon>Ascomycota</taxon>
        <taxon>Pezizomycotina</taxon>
        <taxon>Leotiomycetes</taxon>
        <taxon>Helotiales</taxon>
        <taxon>Lachnaceae</taxon>
        <taxon>Lachnellula</taxon>
    </lineage>
</organism>